<reference evidence="3" key="1">
    <citation type="submission" date="2020-06" db="EMBL/GenBank/DDBJ databases">
        <title>Draft genome of Bugula neritina, a colonial animal packing powerful symbionts and potential medicines.</title>
        <authorList>
            <person name="Rayko M."/>
        </authorList>
    </citation>
    <scope>NUCLEOTIDE SEQUENCE [LARGE SCALE GENOMIC DNA]</scope>
    <source>
        <strain evidence="3">Kwan_BN1</strain>
    </source>
</reference>
<sequence>METDKEDPKEEPGATLQDDTVPWSAEEVDALINSWSENAAMINQSRNENAMNLIAADIGTNKTAKQVRNKIKKMRGRFIMERDMCGKGGISRWRYYDRLKPFQHLIVRHPNRKSMCDIDISSKPAFTKKPPSLTNRQPIISRQKVLSAGDAAGSMDSRTVMTLLNALKSQSTPSDTCTAYPFDPDVPGDVAIETSWQTWNENLKYPLSENGIRCLLRSGFSEISHLNLLRDSKANLAMLNLNYHDKLALEHALDAEAKKTQQIQLLCSDGSIIELESLGDQDQSALVSTDGIKMAEWNKDLPVPLSSRALTAVLGYGFLSSNELTTLLTAEDIQSMDLSLRDKAILRSVIKTKQLNDSNNMATDEDMTDD</sequence>
<evidence type="ECO:0000313" key="4">
    <source>
        <dbReference type="Proteomes" id="UP000593567"/>
    </source>
</evidence>
<protein>
    <recommendedName>
        <fullName evidence="2">Myb/SANT-like DNA-binding domain-containing protein</fullName>
    </recommendedName>
</protein>
<keyword evidence="4" id="KW-1185">Reference proteome</keyword>
<comment type="caution">
    <text evidence="3">The sequence shown here is derived from an EMBL/GenBank/DDBJ whole genome shotgun (WGS) entry which is preliminary data.</text>
</comment>
<accession>A0A7J7JBC0</accession>
<feature type="domain" description="Myb/SANT-like DNA-binding" evidence="2">
    <location>
        <begin position="22"/>
        <end position="100"/>
    </location>
</feature>
<proteinExistence type="predicted"/>
<evidence type="ECO:0000256" key="1">
    <source>
        <dbReference type="SAM" id="MobiDB-lite"/>
    </source>
</evidence>
<dbReference type="Proteomes" id="UP000593567">
    <property type="component" value="Unassembled WGS sequence"/>
</dbReference>
<dbReference type="EMBL" id="VXIV02002742">
    <property type="protein sequence ID" value="KAF6023233.1"/>
    <property type="molecule type" value="Genomic_DNA"/>
</dbReference>
<dbReference type="InterPro" id="IPR044822">
    <property type="entry name" value="Myb_DNA-bind_4"/>
</dbReference>
<feature type="region of interest" description="Disordered" evidence="1">
    <location>
        <begin position="1"/>
        <end position="20"/>
    </location>
</feature>
<evidence type="ECO:0000259" key="2">
    <source>
        <dbReference type="Pfam" id="PF13837"/>
    </source>
</evidence>
<gene>
    <name evidence="3" type="ORF">EB796_018465</name>
</gene>
<organism evidence="3 4">
    <name type="scientific">Bugula neritina</name>
    <name type="common">Brown bryozoan</name>
    <name type="synonym">Sertularia neritina</name>
    <dbReference type="NCBI Taxonomy" id="10212"/>
    <lineage>
        <taxon>Eukaryota</taxon>
        <taxon>Metazoa</taxon>
        <taxon>Spiralia</taxon>
        <taxon>Lophotrochozoa</taxon>
        <taxon>Bryozoa</taxon>
        <taxon>Gymnolaemata</taxon>
        <taxon>Cheilostomatida</taxon>
        <taxon>Flustrina</taxon>
        <taxon>Buguloidea</taxon>
        <taxon>Bugulidae</taxon>
        <taxon>Bugula</taxon>
    </lineage>
</organism>
<evidence type="ECO:0000313" key="3">
    <source>
        <dbReference type="EMBL" id="KAF6023233.1"/>
    </source>
</evidence>
<dbReference type="AlphaFoldDB" id="A0A7J7JBC0"/>
<dbReference type="OrthoDB" id="691673at2759"/>
<name>A0A7J7JBC0_BUGNE</name>
<feature type="compositionally biased region" description="Basic and acidic residues" evidence="1">
    <location>
        <begin position="1"/>
        <end position="12"/>
    </location>
</feature>
<dbReference type="Pfam" id="PF13837">
    <property type="entry name" value="Myb_DNA-bind_4"/>
    <property type="match status" value="1"/>
</dbReference>